<protein>
    <recommendedName>
        <fullName evidence="2">BEN domain-containing protein</fullName>
    </recommendedName>
</protein>
<dbReference type="OrthoDB" id="6076896at2759"/>
<dbReference type="GeneID" id="20236204"/>
<dbReference type="GO" id="GO:0003677">
    <property type="term" value="F:DNA binding"/>
    <property type="evidence" value="ECO:0007669"/>
    <property type="project" value="InterPro"/>
</dbReference>
<accession>V3ZX93</accession>
<evidence type="ECO:0000259" key="2">
    <source>
        <dbReference type="SMART" id="SM01025"/>
    </source>
</evidence>
<keyword evidence="4" id="KW-1185">Reference proteome</keyword>
<reference evidence="3 4" key="1">
    <citation type="journal article" date="2013" name="Nature">
        <title>Insights into bilaterian evolution from three spiralian genomes.</title>
        <authorList>
            <person name="Simakov O."/>
            <person name="Marletaz F."/>
            <person name="Cho S.J."/>
            <person name="Edsinger-Gonzales E."/>
            <person name="Havlak P."/>
            <person name="Hellsten U."/>
            <person name="Kuo D.H."/>
            <person name="Larsson T."/>
            <person name="Lv J."/>
            <person name="Arendt D."/>
            <person name="Savage R."/>
            <person name="Osoegawa K."/>
            <person name="de Jong P."/>
            <person name="Grimwood J."/>
            <person name="Chapman J.A."/>
            <person name="Shapiro H."/>
            <person name="Aerts A."/>
            <person name="Otillar R.P."/>
            <person name="Terry A.Y."/>
            <person name="Boore J.L."/>
            <person name="Grigoriev I.V."/>
            <person name="Lindberg D.R."/>
            <person name="Seaver E.C."/>
            <person name="Weisblat D.A."/>
            <person name="Putnam N.H."/>
            <person name="Rokhsar D.S."/>
        </authorList>
    </citation>
    <scope>NUCLEOTIDE SEQUENCE [LARGE SCALE GENOMIC DNA]</scope>
</reference>
<dbReference type="RefSeq" id="XP_009060041.1">
    <property type="nucleotide sequence ID" value="XM_009061793.1"/>
</dbReference>
<dbReference type="KEGG" id="lgi:LOTGIDRAFT_154062"/>
<dbReference type="SMART" id="SM01025">
    <property type="entry name" value="BEN"/>
    <property type="match status" value="1"/>
</dbReference>
<organism evidence="3 4">
    <name type="scientific">Lottia gigantea</name>
    <name type="common">Giant owl limpet</name>
    <dbReference type="NCBI Taxonomy" id="225164"/>
    <lineage>
        <taxon>Eukaryota</taxon>
        <taxon>Metazoa</taxon>
        <taxon>Spiralia</taxon>
        <taxon>Lophotrochozoa</taxon>
        <taxon>Mollusca</taxon>
        <taxon>Gastropoda</taxon>
        <taxon>Patellogastropoda</taxon>
        <taxon>Lottioidea</taxon>
        <taxon>Lottiidae</taxon>
        <taxon>Lottia</taxon>
    </lineage>
</organism>
<evidence type="ECO:0000256" key="1">
    <source>
        <dbReference type="SAM" id="MobiDB-lite"/>
    </source>
</evidence>
<sequence length="727" mass="82420">MSKFVRKTSNQATRYALIAFKDILSTKVCSVDDVTGPKIKCVGATVKVICNGLIQKGTIVTISDNRESLVKQCEYFNVRKYFGLSTRTKSVQGTNFVKKETKLSQRSYSVAGPITWRSVKKVNSTPISTRRSVCYNRPLPSPIVNPKNPFEFPDIPSPNRHKNRSKSSSKPTTTGSSTRLRQRLITDYFSVITRTSSSDKTLNIEDAMDELDETNLSDVFEEDHDNKSLILVNNLDNLFDMIPESLVAKNLREEFDDTSNSTASSYITHNQGICFARDVILNNATRNANVMKYLDLQQSATKRTTDSQDPETSIASTARTTTTIPTDAPKLTVSETSTFRTSVNTIGKPSTHTFPPSRLPGSTGDIYEELTPMELFRSLMWKCDYSKLHTNLITEDVLQYIKLRSKTPEIFARNLMYRLFTIQELKGCNVYGKGYINGIRNGHLNPDIVKIIYRLTYRMFPFVKFSWQNCVRWMNKSIRYVTSLIPEKTTVSDPVHLPDVTPLLSSTIIQYSDTSMPHSTVDVSLIERDSSALTDILDSSLPTYLTVPISSTIRKDSSVCIPLLITTKPESWEDSLLQLGAIQPTQESWENSLQPTVQLPESWEHSLLQLTTQLPWKNPFRTIKLTLESWDNSLLHLNESCEESLLKTIQPTTESWEDSLLHLSIKNMTPESQKQPLLKTIQPTTESWDYLLCHSIKNITRESSEQSLLNQRQNHGKILCFIAPARL</sequence>
<dbReference type="InterPro" id="IPR018379">
    <property type="entry name" value="BEN_domain"/>
</dbReference>
<dbReference type="AlphaFoldDB" id="V3ZX93"/>
<evidence type="ECO:0000313" key="3">
    <source>
        <dbReference type="EMBL" id="ESO88992.1"/>
    </source>
</evidence>
<gene>
    <name evidence="3" type="ORF">LOTGIDRAFT_154062</name>
</gene>
<dbReference type="Proteomes" id="UP000030746">
    <property type="component" value="Unassembled WGS sequence"/>
</dbReference>
<name>V3ZX93_LOTGI</name>
<proteinExistence type="predicted"/>
<dbReference type="CTD" id="20236204"/>
<dbReference type="EMBL" id="KB202619">
    <property type="protein sequence ID" value="ESO88992.1"/>
    <property type="molecule type" value="Genomic_DNA"/>
</dbReference>
<feature type="region of interest" description="Disordered" evidence="1">
    <location>
        <begin position="145"/>
        <end position="178"/>
    </location>
</feature>
<evidence type="ECO:0000313" key="4">
    <source>
        <dbReference type="Proteomes" id="UP000030746"/>
    </source>
</evidence>
<feature type="domain" description="BEN" evidence="2">
    <location>
        <begin position="409"/>
        <end position="485"/>
    </location>
</feature>
<feature type="compositionally biased region" description="Low complexity" evidence="1">
    <location>
        <begin position="168"/>
        <end position="178"/>
    </location>
</feature>
<dbReference type="HOGENOM" id="CLU_380973_0_0_1"/>